<dbReference type="PANTHER" id="PTHR31751:SF42">
    <property type="entry name" value="PROTEIN CBG10204"/>
    <property type="match status" value="1"/>
</dbReference>
<evidence type="ECO:0000313" key="2">
    <source>
        <dbReference type="Proteomes" id="UP001321473"/>
    </source>
</evidence>
<dbReference type="PANTHER" id="PTHR31751">
    <property type="entry name" value="SI:CH211-108C17.2-RELATED-RELATED"/>
    <property type="match status" value="1"/>
</dbReference>
<accession>A0AAQ4EGI7</accession>
<dbReference type="Proteomes" id="UP001321473">
    <property type="component" value="Unassembled WGS sequence"/>
</dbReference>
<organism evidence="1 2">
    <name type="scientific">Amblyomma americanum</name>
    <name type="common">Lone star tick</name>
    <dbReference type="NCBI Taxonomy" id="6943"/>
    <lineage>
        <taxon>Eukaryota</taxon>
        <taxon>Metazoa</taxon>
        <taxon>Ecdysozoa</taxon>
        <taxon>Arthropoda</taxon>
        <taxon>Chelicerata</taxon>
        <taxon>Arachnida</taxon>
        <taxon>Acari</taxon>
        <taxon>Parasitiformes</taxon>
        <taxon>Ixodida</taxon>
        <taxon>Ixodoidea</taxon>
        <taxon>Ixodidae</taxon>
        <taxon>Amblyomminae</taxon>
        <taxon>Amblyomma</taxon>
    </lineage>
</organism>
<sequence>MAIGAARVTTLTIKKRLVAASKKTGCGDCHWVQPVVNHLYWCVAVSAGDGKLLVAIWKSMLNHVANVQSVHGDPYPRSLHDSTPNGKWLSPGTPAYARLVALASERLLLKDIEKLSASIQTYNLESFHGVLIKFAPKSVSFSTDIVRASHPPSH</sequence>
<protein>
    <submittedName>
        <fullName evidence="1">Uncharacterized protein</fullName>
    </submittedName>
</protein>
<dbReference type="EMBL" id="JARKHS020016570">
    <property type="protein sequence ID" value="KAK8773623.1"/>
    <property type="molecule type" value="Genomic_DNA"/>
</dbReference>
<reference evidence="1 2" key="1">
    <citation type="journal article" date="2023" name="Arcadia Sci">
        <title>De novo assembly of a long-read Amblyomma americanum tick genome.</title>
        <authorList>
            <person name="Chou S."/>
            <person name="Poskanzer K.E."/>
            <person name="Rollins M."/>
            <person name="Thuy-Boun P.S."/>
        </authorList>
    </citation>
    <scope>NUCLEOTIDE SEQUENCE [LARGE SCALE GENOMIC DNA]</scope>
    <source>
        <strain evidence="1">F_SG_1</strain>
        <tissue evidence="1">Salivary glands</tissue>
    </source>
</reference>
<keyword evidence="2" id="KW-1185">Reference proteome</keyword>
<proteinExistence type="predicted"/>
<gene>
    <name evidence="1" type="ORF">V5799_011852</name>
</gene>
<dbReference type="AlphaFoldDB" id="A0AAQ4EGI7"/>
<name>A0AAQ4EGI7_AMBAM</name>
<evidence type="ECO:0000313" key="1">
    <source>
        <dbReference type="EMBL" id="KAK8773623.1"/>
    </source>
</evidence>
<comment type="caution">
    <text evidence="1">The sequence shown here is derived from an EMBL/GenBank/DDBJ whole genome shotgun (WGS) entry which is preliminary data.</text>
</comment>